<dbReference type="Proteomes" id="UP000481153">
    <property type="component" value="Unassembled WGS sequence"/>
</dbReference>
<gene>
    <name evidence="1" type="ORF">Ae201684_002064</name>
</gene>
<protein>
    <submittedName>
        <fullName evidence="1">Uncharacterized protein</fullName>
    </submittedName>
</protein>
<evidence type="ECO:0000313" key="1">
    <source>
        <dbReference type="EMBL" id="KAF0743003.1"/>
    </source>
</evidence>
<dbReference type="AlphaFoldDB" id="A0A6G0XR30"/>
<sequence>MVEIDLMKKAEVLKMLDENIPYKDIGAIAECEWQNVKKLGNHLTEPSRRIASLLEVTSPSIEELFLNNLVGDHTATRLQAEHSLALAAHLDGLGFFSLGHVFLLFGKDQLNVSRVGHVRSNTTVSTVSAAALLNGHVGLRVGNVQLFDIQTLQFSVGFRVLDQVQDDAGSLLRPSALVAGGVQLLTLGMATRATSVLGERHSGLHFQDIVQELLGLSQRVTLDRVAHFTAVLVVHTQVTATGLGRTGLIFGFLAVGRHLTIAMISCD</sequence>
<evidence type="ECO:0000313" key="2">
    <source>
        <dbReference type="Proteomes" id="UP000481153"/>
    </source>
</evidence>
<comment type="caution">
    <text evidence="1">The sequence shown here is derived from an EMBL/GenBank/DDBJ whole genome shotgun (WGS) entry which is preliminary data.</text>
</comment>
<dbReference type="EMBL" id="VJMJ01000022">
    <property type="protein sequence ID" value="KAF0743003.1"/>
    <property type="molecule type" value="Genomic_DNA"/>
</dbReference>
<keyword evidence="2" id="KW-1185">Reference proteome</keyword>
<name>A0A6G0XR30_9STRA</name>
<organism evidence="1 2">
    <name type="scientific">Aphanomyces euteiches</name>
    <dbReference type="NCBI Taxonomy" id="100861"/>
    <lineage>
        <taxon>Eukaryota</taxon>
        <taxon>Sar</taxon>
        <taxon>Stramenopiles</taxon>
        <taxon>Oomycota</taxon>
        <taxon>Saprolegniomycetes</taxon>
        <taxon>Saprolegniales</taxon>
        <taxon>Verrucalvaceae</taxon>
        <taxon>Aphanomyces</taxon>
    </lineage>
</organism>
<accession>A0A6G0XR30</accession>
<proteinExistence type="predicted"/>
<reference evidence="1 2" key="1">
    <citation type="submission" date="2019-07" db="EMBL/GenBank/DDBJ databases">
        <title>Genomics analysis of Aphanomyces spp. identifies a new class of oomycete effector associated with host adaptation.</title>
        <authorList>
            <person name="Gaulin E."/>
        </authorList>
    </citation>
    <scope>NUCLEOTIDE SEQUENCE [LARGE SCALE GENOMIC DNA]</scope>
    <source>
        <strain evidence="1 2">ATCC 201684</strain>
    </source>
</reference>